<dbReference type="InParanoid" id="G4Y628"/>
<dbReference type="EMBL" id="HG739136">
    <property type="protein sequence ID" value="CDP11222.1"/>
    <property type="molecule type" value="Genomic_DNA"/>
</dbReference>
<reference evidence="4" key="3">
    <citation type="journal article" date="2014" name="Science">
        <title>The coffee genome provides insight into the convergent evolution of caffeine biosynthesis.</title>
        <authorList>
            <person name="Denoeud F."/>
            <person name="Carretero-Paulet L."/>
            <person name="Dereeper A."/>
            <person name="Droc G."/>
            <person name="Guyot R."/>
            <person name="Pietrella M."/>
            <person name="Zheng C."/>
            <person name="Alberti A."/>
            <person name="Anthony F."/>
            <person name="Aprea G."/>
            <person name="Aury J.M."/>
            <person name="Bento P."/>
            <person name="Bernard M."/>
            <person name="Bocs S."/>
            <person name="Campa C."/>
            <person name="Cenci A."/>
            <person name="Combes M.C."/>
            <person name="Crouzillat D."/>
            <person name="Da Silva C."/>
            <person name="Daddiego L."/>
            <person name="De Bellis F."/>
            <person name="Dussert S."/>
            <person name="Garsmeur O."/>
            <person name="Gayraud T."/>
            <person name="Guignon V."/>
            <person name="Jahn K."/>
            <person name="Jamilloux V."/>
            <person name="Joet T."/>
            <person name="Labadie K."/>
            <person name="Lan T."/>
            <person name="Leclercq J."/>
            <person name="Lepelley M."/>
            <person name="Leroy T."/>
            <person name="Li L.T."/>
            <person name="Librado P."/>
            <person name="Lopez L."/>
            <person name="Munoz A."/>
            <person name="Noel B."/>
            <person name="Pallavicini A."/>
            <person name="Perrotta G."/>
            <person name="Poncet V."/>
            <person name="Pot D."/>
            <person name="Priyono X."/>
            <person name="Rigoreau M."/>
            <person name="Rouard M."/>
            <person name="Rozas J."/>
            <person name="Tranchant-Dubreuil C."/>
            <person name="VanBuren R."/>
            <person name="Zhang Q."/>
            <person name="Andrade A.C."/>
            <person name="Argout X."/>
            <person name="Bertrand B."/>
            <person name="de Kochko A."/>
            <person name="Graziosi G."/>
            <person name="Henry R.J."/>
            <person name="Jayarama X."/>
            <person name="Ming R."/>
            <person name="Nagai C."/>
            <person name="Rounsley S."/>
            <person name="Sankoff D."/>
            <person name="Giuliano G."/>
            <person name="Albert V.A."/>
            <person name="Wincker P."/>
            <person name="Lashermes P."/>
        </authorList>
    </citation>
    <scope>NUCLEOTIDE SEQUENCE [LARGE SCALE GENOMIC DNA]</scope>
    <source>
        <strain evidence="4">cv. DH200-94</strain>
    </source>
</reference>
<organism evidence="2">
    <name type="scientific">Coffea canephora</name>
    <name type="common">Robusta coffee</name>
    <dbReference type="NCBI Taxonomy" id="49390"/>
    <lineage>
        <taxon>Eukaryota</taxon>
        <taxon>Viridiplantae</taxon>
        <taxon>Streptophyta</taxon>
        <taxon>Embryophyta</taxon>
        <taxon>Tracheophyta</taxon>
        <taxon>Spermatophyta</taxon>
        <taxon>Magnoliopsida</taxon>
        <taxon>eudicotyledons</taxon>
        <taxon>Gunneridae</taxon>
        <taxon>Pentapetalae</taxon>
        <taxon>asterids</taxon>
        <taxon>lamiids</taxon>
        <taxon>Gentianales</taxon>
        <taxon>Rubiaceae</taxon>
        <taxon>Ixoroideae</taxon>
        <taxon>Gardenieae complex</taxon>
        <taxon>Bertiereae - Coffeeae clade</taxon>
        <taxon>Coffeeae</taxon>
        <taxon>Coffea</taxon>
    </lineage>
</organism>
<evidence type="ECO:0000313" key="3">
    <source>
        <dbReference type="EMBL" id="CDP11222.1"/>
    </source>
</evidence>
<dbReference type="SUPFAM" id="SSF54403">
    <property type="entry name" value="Cystatin/monellin"/>
    <property type="match status" value="1"/>
</dbReference>
<keyword evidence="4" id="KW-1185">Reference proteome</keyword>
<accession>G4Y628</accession>
<reference evidence="3" key="2">
    <citation type="submission" date="2013-11" db="EMBL/GenBank/DDBJ databases">
        <authorList>
            <person name="Genoscope - CEA"/>
        </authorList>
    </citation>
    <scope>NUCLEOTIDE SEQUENCE</scope>
    <source>
        <strain evidence="3">DH200</strain>
    </source>
</reference>
<dbReference type="EMBL" id="JF950588">
    <property type="protein sequence ID" value="AEQ54769.1"/>
    <property type="molecule type" value="mRNA"/>
</dbReference>
<evidence type="ECO:0000313" key="2">
    <source>
        <dbReference type="EMBL" id="AEQ54769.1"/>
    </source>
</evidence>
<dbReference type="AlphaFoldDB" id="G4Y628"/>
<proteinExistence type="evidence at transcript level"/>
<reference evidence="2" key="1">
    <citation type="journal article" date="2012" name="BMC Plant Biol.">
        <title>Coffee cysteine proteinases and related inhibitors with high expression during grain maturation and germination.</title>
        <authorList>
            <person name="Lepelley M."/>
            <person name="Amor M.B."/>
            <person name="Martineau N."/>
            <person name="Cheminade G."/>
            <person name="Caillet V."/>
            <person name="McCarthy J."/>
        </authorList>
    </citation>
    <scope>NUCLEOTIDE SEQUENCE</scope>
</reference>
<dbReference type="Gramene" id="CDP11222">
    <property type="protein sequence ID" value="CDP11222"/>
    <property type="gene ID" value="GSCOC_T00033332001"/>
</dbReference>
<gene>
    <name evidence="2" type="primary">CPI-4</name>
    <name evidence="3" type="ORF">GSCOC_T00033332001</name>
</gene>
<name>G4Y628_COFCA</name>
<evidence type="ECO:0000313" key="4">
    <source>
        <dbReference type="Proteomes" id="UP000295252"/>
    </source>
</evidence>
<dbReference type="Proteomes" id="UP000295252">
    <property type="component" value="Chromosome V"/>
</dbReference>
<evidence type="ECO:0000256" key="1">
    <source>
        <dbReference type="SAM" id="MobiDB-lite"/>
    </source>
</evidence>
<feature type="compositionally biased region" description="Polar residues" evidence="1">
    <location>
        <begin position="26"/>
        <end position="37"/>
    </location>
</feature>
<dbReference type="InterPro" id="IPR046350">
    <property type="entry name" value="Cystatin_sf"/>
</dbReference>
<feature type="region of interest" description="Disordered" evidence="1">
    <location>
        <begin position="17"/>
        <end position="37"/>
    </location>
</feature>
<sequence length="119" mass="12926">MATVAAKSATAAIGAGQKNMVGGGLSSTVPPRSSTVNPKDPHVIQIAQFAVANYNAKAGTTVVWLNVEYGFWWIDDDTYYMLAIKTQDLTGTHCDVALVREISESNGTYSLKWYNHNNK</sequence>
<protein>
    <submittedName>
        <fullName evidence="2">Cysteine proteinase inhibitor CPI-4</fullName>
    </submittedName>
</protein>
<reference evidence="3" key="4">
    <citation type="submission" date="2014-06" db="EMBL/GenBank/DDBJ databases">
        <title>Structure and adaptive landscape of the coffee genome.</title>
        <authorList>
            <person name="Denoeud F."/>
            <person name="Wincker P."/>
            <person name="Lashermes P."/>
        </authorList>
    </citation>
    <scope>NUCLEOTIDE SEQUENCE [LARGE SCALE GENOMIC DNA]</scope>
    <source>
        <strain evidence="3">DH200</strain>
    </source>
</reference>
<dbReference type="Gene3D" id="3.10.450.10">
    <property type="match status" value="1"/>
</dbReference>